<gene>
    <name evidence="1" type="ORF">BKD89_01155</name>
</gene>
<proteinExistence type="predicted"/>
<dbReference type="SUPFAM" id="SSF102114">
    <property type="entry name" value="Radical SAM enzymes"/>
    <property type="match status" value="1"/>
</dbReference>
<dbReference type="InterPro" id="IPR058240">
    <property type="entry name" value="rSAM_sf"/>
</dbReference>
<protein>
    <recommendedName>
        <fullName evidence="3">Radical SAM protein</fullName>
    </recommendedName>
</protein>
<accession>A0A3G3IFH4</accession>
<organism evidence="1 2">
    <name type="scientific">Methanomethylophilus alvi</name>
    <dbReference type="NCBI Taxonomy" id="1291540"/>
    <lineage>
        <taxon>Archaea</taxon>
        <taxon>Methanobacteriati</taxon>
        <taxon>Thermoplasmatota</taxon>
        <taxon>Thermoplasmata</taxon>
        <taxon>Methanomassiliicoccales</taxon>
        <taxon>Methanomethylophilaceae</taxon>
        <taxon>Methanomethylophilus</taxon>
    </lineage>
</organism>
<evidence type="ECO:0000313" key="2">
    <source>
        <dbReference type="Proteomes" id="UP000273278"/>
    </source>
</evidence>
<dbReference type="RefSeq" id="WP_015504140.1">
    <property type="nucleotide sequence ID" value="NZ_CAYARW010000028.1"/>
</dbReference>
<dbReference type="GeneID" id="41321034"/>
<name>A0A3G3IFH4_9ARCH</name>
<evidence type="ECO:0008006" key="3">
    <source>
        <dbReference type="Google" id="ProtNLM"/>
    </source>
</evidence>
<reference evidence="1 2" key="1">
    <citation type="submission" date="2016-10" db="EMBL/GenBank/DDBJ databases">
        <title>Complete genome of the TMA-utilizing, human hosted archaeon Methanomethylophilus alvus Gen. nov, sp. nov., strain Mx-05, derived from a pure culture.</title>
        <authorList>
            <person name="Brugere J.-F."/>
            <person name="Ben Hania W."/>
            <person name="Chaudhary P.P."/>
            <person name="Gaci N."/>
            <person name="Borrel G."/>
            <person name="Cao Van Tuat L."/>
            <person name="Fardeau M.-L."/>
            <person name="Harris H.M.B."/>
            <person name="O'Toole P.W."/>
            <person name="Ollivier B."/>
        </authorList>
    </citation>
    <scope>NUCLEOTIDE SEQUENCE [LARGE SCALE GENOMIC DNA]</scope>
    <source>
        <strain evidence="1 2">Mx-05</strain>
    </source>
</reference>
<dbReference type="EMBL" id="CP017686">
    <property type="protein sequence ID" value="AYQ54428.1"/>
    <property type="molecule type" value="Genomic_DNA"/>
</dbReference>
<dbReference type="InterPro" id="IPR013785">
    <property type="entry name" value="Aldolase_TIM"/>
</dbReference>
<dbReference type="AlphaFoldDB" id="A0A3G3IFH4"/>
<evidence type="ECO:0000313" key="1">
    <source>
        <dbReference type="EMBL" id="AYQ54428.1"/>
    </source>
</evidence>
<dbReference type="Gene3D" id="3.20.20.70">
    <property type="entry name" value="Aldolase class I"/>
    <property type="match status" value="1"/>
</dbReference>
<dbReference type="Proteomes" id="UP000273278">
    <property type="component" value="Chromosome"/>
</dbReference>
<sequence length="344" mass="37506">MDDAAVSLLRKVSERKPLTEDECVYLLGFPEDSPEADMTVCFADRLSRIANDNTGEIGAQIGIITGPCIADCGFCKYAVGTTDADDFVMSDDTLRDYIGRITEHGDVTVISLMTIHSFDFEDLLGAVRVAREEAPEDVVIAVNTGDLTRQQCISLRNAGVGRAYHAIRLGEGDVTRLNPFDRLETVRNLMSASIGVVTCTEPVGPEDSAREIVRSYLGSEKEGFIHGSVAKRVPVPGTRMGGCGEVSDRRLMHIASVLLLSTAWKADVSAPVGYYGGFYGGFGKVYAEYAGNPRDPKDYSEKSEGRTVGWARRKLFEDGYSKIRKADGSTVPLDRDYLRMTGSL</sequence>
<dbReference type="OMA" id="RSETECC"/>